<feature type="region of interest" description="Disordered" evidence="1">
    <location>
        <begin position="1"/>
        <end position="66"/>
    </location>
</feature>
<evidence type="ECO:0000256" key="1">
    <source>
        <dbReference type="SAM" id="MobiDB-lite"/>
    </source>
</evidence>
<dbReference type="Proteomes" id="UP000232883">
    <property type="component" value="Chromosome"/>
</dbReference>
<dbReference type="AlphaFoldDB" id="A0A2K8ZAM4"/>
<feature type="compositionally biased region" description="Basic residues" evidence="1">
    <location>
        <begin position="34"/>
        <end position="43"/>
    </location>
</feature>
<gene>
    <name evidence="2" type="ORF">CWM47_36860</name>
</gene>
<dbReference type="KEGG" id="spir:CWM47_36860"/>
<accession>A0A2K8ZAM4</accession>
<protein>
    <submittedName>
        <fullName evidence="2">Uncharacterized protein</fullName>
    </submittedName>
</protein>
<proteinExistence type="predicted"/>
<name>A0A2K8ZAM4_9BACT</name>
<reference evidence="2 3" key="1">
    <citation type="submission" date="2017-11" db="EMBL/GenBank/DDBJ databases">
        <title>Taxonomic description and genome sequences of Spirosoma HA7 sp. nov., isolated from pollen microhabitat of Corylus avellana.</title>
        <authorList>
            <person name="Ambika Manirajan B."/>
            <person name="Suarez C."/>
            <person name="Ratering S."/>
            <person name="Geissler-Plaum R."/>
            <person name="Cardinale M."/>
            <person name="Sylvia S."/>
        </authorList>
    </citation>
    <scope>NUCLEOTIDE SEQUENCE [LARGE SCALE GENOMIC DNA]</scope>
    <source>
        <strain evidence="2 3">HA7</strain>
    </source>
</reference>
<sequence length="108" mass="11985">MPRKQPDFRYQAGENGSLRTGPCTRQSDPEKASKPKPARRQTLIRRAFPPSLPANERAVGLPGKNGYGIVKPNKRLSFLPTLAIIYSTDADKYPNQKLGSYKSGQLDL</sequence>
<keyword evidence="3" id="KW-1185">Reference proteome</keyword>
<evidence type="ECO:0000313" key="3">
    <source>
        <dbReference type="Proteomes" id="UP000232883"/>
    </source>
</evidence>
<evidence type="ECO:0000313" key="2">
    <source>
        <dbReference type="EMBL" id="AUD06926.1"/>
    </source>
</evidence>
<dbReference type="RefSeq" id="WP_100993457.1">
    <property type="nucleotide sequence ID" value="NZ_CP025096.1"/>
</dbReference>
<dbReference type="EMBL" id="CP025096">
    <property type="protein sequence ID" value="AUD06926.1"/>
    <property type="molecule type" value="Genomic_DNA"/>
</dbReference>
<organism evidence="2 3">
    <name type="scientific">Spirosoma pollinicola</name>
    <dbReference type="NCBI Taxonomy" id="2057025"/>
    <lineage>
        <taxon>Bacteria</taxon>
        <taxon>Pseudomonadati</taxon>
        <taxon>Bacteroidota</taxon>
        <taxon>Cytophagia</taxon>
        <taxon>Cytophagales</taxon>
        <taxon>Cytophagaceae</taxon>
        <taxon>Spirosoma</taxon>
    </lineage>
</organism>